<protein>
    <submittedName>
        <fullName evidence="2">Uncharacterized protein</fullName>
    </submittedName>
</protein>
<name>A0A8R7TL34_TRIUA</name>
<dbReference type="Gramene" id="TuG1812G0200004412.01.T01">
    <property type="protein sequence ID" value="TuG1812G0200004412.01.T01.cds303127"/>
    <property type="gene ID" value="TuG1812G0200004412.01"/>
</dbReference>
<dbReference type="Proteomes" id="UP000015106">
    <property type="component" value="Chromosome 2"/>
</dbReference>
<evidence type="ECO:0000256" key="1">
    <source>
        <dbReference type="SAM" id="MobiDB-lite"/>
    </source>
</evidence>
<organism evidence="2 3">
    <name type="scientific">Triticum urartu</name>
    <name type="common">Red wild einkorn</name>
    <name type="synonym">Crithodium urartu</name>
    <dbReference type="NCBI Taxonomy" id="4572"/>
    <lineage>
        <taxon>Eukaryota</taxon>
        <taxon>Viridiplantae</taxon>
        <taxon>Streptophyta</taxon>
        <taxon>Embryophyta</taxon>
        <taxon>Tracheophyta</taxon>
        <taxon>Spermatophyta</taxon>
        <taxon>Magnoliopsida</taxon>
        <taxon>Liliopsida</taxon>
        <taxon>Poales</taxon>
        <taxon>Poaceae</taxon>
        <taxon>BOP clade</taxon>
        <taxon>Pooideae</taxon>
        <taxon>Triticodae</taxon>
        <taxon>Triticeae</taxon>
        <taxon>Triticinae</taxon>
        <taxon>Triticum</taxon>
    </lineage>
</organism>
<proteinExistence type="predicted"/>
<reference evidence="2" key="3">
    <citation type="submission" date="2022-06" db="UniProtKB">
        <authorList>
            <consortium name="EnsemblPlants"/>
        </authorList>
    </citation>
    <scope>IDENTIFICATION</scope>
</reference>
<accession>A0A8R7TL34</accession>
<reference evidence="2" key="2">
    <citation type="submission" date="2018-03" db="EMBL/GenBank/DDBJ databases">
        <title>The Triticum urartu genome reveals the dynamic nature of wheat genome evolution.</title>
        <authorList>
            <person name="Ling H."/>
            <person name="Ma B."/>
            <person name="Shi X."/>
            <person name="Liu H."/>
            <person name="Dong L."/>
            <person name="Sun H."/>
            <person name="Cao Y."/>
            <person name="Gao Q."/>
            <person name="Zheng S."/>
            <person name="Li Y."/>
            <person name="Yu Y."/>
            <person name="Du H."/>
            <person name="Qi M."/>
            <person name="Li Y."/>
            <person name="Yu H."/>
            <person name="Cui Y."/>
            <person name="Wang N."/>
            <person name="Chen C."/>
            <person name="Wu H."/>
            <person name="Zhao Y."/>
            <person name="Zhang J."/>
            <person name="Li Y."/>
            <person name="Zhou W."/>
            <person name="Zhang B."/>
            <person name="Hu W."/>
            <person name="Eijk M."/>
            <person name="Tang J."/>
            <person name="Witsenboer H."/>
            <person name="Zhao S."/>
            <person name="Li Z."/>
            <person name="Zhang A."/>
            <person name="Wang D."/>
            <person name="Liang C."/>
        </authorList>
    </citation>
    <scope>NUCLEOTIDE SEQUENCE [LARGE SCALE GENOMIC DNA]</scope>
    <source>
        <strain evidence="2">cv. G1812</strain>
    </source>
</reference>
<sequence length="101" mass="10939">MEYMKDVALNTSTRQGVCNQEKARKILKGGDTFAAPPLHSNASTMRPTRPSRSRRCASRCRRAISMRIRCDSLAASILLSSARTNPSPIALTACTTSLSPA</sequence>
<evidence type="ECO:0000313" key="3">
    <source>
        <dbReference type="Proteomes" id="UP000015106"/>
    </source>
</evidence>
<keyword evidence="3" id="KW-1185">Reference proteome</keyword>
<reference evidence="3" key="1">
    <citation type="journal article" date="2013" name="Nature">
        <title>Draft genome of the wheat A-genome progenitor Triticum urartu.</title>
        <authorList>
            <person name="Ling H.Q."/>
            <person name="Zhao S."/>
            <person name="Liu D."/>
            <person name="Wang J."/>
            <person name="Sun H."/>
            <person name="Zhang C."/>
            <person name="Fan H."/>
            <person name="Li D."/>
            <person name="Dong L."/>
            <person name="Tao Y."/>
            <person name="Gao C."/>
            <person name="Wu H."/>
            <person name="Li Y."/>
            <person name="Cui Y."/>
            <person name="Guo X."/>
            <person name="Zheng S."/>
            <person name="Wang B."/>
            <person name="Yu K."/>
            <person name="Liang Q."/>
            <person name="Yang W."/>
            <person name="Lou X."/>
            <person name="Chen J."/>
            <person name="Feng M."/>
            <person name="Jian J."/>
            <person name="Zhang X."/>
            <person name="Luo G."/>
            <person name="Jiang Y."/>
            <person name="Liu J."/>
            <person name="Wang Z."/>
            <person name="Sha Y."/>
            <person name="Zhang B."/>
            <person name="Wu H."/>
            <person name="Tang D."/>
            <person name="Shen Q."/>
            <person name="Xue P."/>
            <person name="Zou S."/>
            <person name="Wang X."/>
            <person name="Liu X."/>
            <person name="Wang F."/>
            <person name="Yang Y."/>
            <person name="An X."/>
            <person name="Dong Z."/>
            <person name="Zhang K."/>
            <person name="Zhang X."/>
            <person name="Luo M.C."/>
            <person name="Dvorak J."/>
            <person name="Tong Y."/>
            <person name="Wang J."/>
            <person name="Yang H."/>
            <person name="Li Z."/>
            <person name="Wang D."/>
            <person name="Zhang A."/>
            <person name="Wang J."/>
        </authorList>
    </citation>
    <scope>NUCLEOTIDE SEQUENCE</scope>
    <source>
        <strain evidence="3">cv. G1812</strain>
    </source>
</reference>
<dbReference type="AlphaFoldDB" id="A0A8R7TL34"/>
<evidence type="ECO:0000313" key="2">
    <source>
        <dbReference type="EnsemblPlants" id="TuG1812G0200004412.01.T01.cds303127"/>
    </source>
</evidence>
<feature type="region of interest" description="Disordered" evidence="1">
    <location>
        <begin position="30"/>
        <end position="56"/>
    </location>
</feature>
<dbReference type="EnsemblPlants" id="TuG1812G0200004412.01.T01">
    <property type="protein sequence ID" value="TuG1812G0200004412.01.T01.cds303127"/>
    <property type="gene ID" value="TuG1812G0200004412.01"/>
</dbReference>